<dbReference type="PANTHER" id="PTHR43737">
    <property type="entry name" value="BLL7424 PROTEIN"/>
    <property type="match status" value="1"/>
</dbReference>
<keyword evidence="3" id="KW-1185">Reference proteome</keyword>
<sequence length="381" mass="41710">MKRRQFIKTLGASASLVLLQTPSLAAVNKLTGKSKKIVWVVLRGAMDSLHTVVPISDKNYQGLRPKLAPSIANDLLPLTTDFSLHPALKHMHGLYQKKQLLPIVAVGSGYPRRSHFDGQDYLESGLPSMDHDTGWLGRALNEMNTDTKALAVANSIPISMRSSDKVSTWYPSRLKDADDNIYEALMNLYQNDEMLLSRLEEGLNTQKMAGDSKIKRKGKFIDLAKSCGKLMTGNNGVDCAMLEIGGWDTHNSQTFRLDRQLKELDSGIAALQTELGDNWQDTVVMIATEFGRTAKENGTGGTDHGTGSAMFIAGGAVQGGKVLGNWPGLAQSQLFNGRDLMPTTNTFSWVGAVLQQHWNLDSNKITKIFPNNSAYATKVIS</sequence>
<keyword evidence="1" id="KW-0732">Signal</keyword>
<name>A0ABZ0GUT3_9GAMM</name>
<dbReference type="EMBL" id="CP136600">
    <property type="protein sequence ID" value="WOH39454.1"/>
    <property type="molecule type" value="Genomic_DNA"/>
</dbReference>
<gene>
    <name evidence="2" type="ORF">RI844_09560</name>
</gene>
<proteinExistence type="predicted"/>
<feature type="signal peptide" evidence="1">
    <location>
        <begin position="1"/>
        <end position="25"/>
    </location>
</feature>
<dbReference type="RefSeq" id="WP_348398220.1">
    <property type="nucleotide sequence ID" value="NZ_CP136600.1"/>
</dbReference>
<evidence type="ECO:0000256" key="1">
    <source>
        <dbReference type="SAM" id="SignalP"/>
    </source>
</evidence>
<dbReference type="Proteomes" id="UP001301442">
    <property type="component" value="Chromosome"/>
</dbReference>
<evidence type="ECO:0000313" key="3">
    <source>
        <dbReference type="Proteomes" id="UP001301442"/>
    </source>
</evidence>
<feature type="chain" id="PRO_5045269610" evidence="1">
    <location>
        <begin position="26"/>
        <end position="381"/>
    </location>
</feature>
<organism evidence="2 3">
    <name type="scientific">Thalassotalea fonticola</name>
    <dbReference type="NCBI Taxonomy" id="3065649"/>
    <lineage>
        <taxon>Bacteria</taxon>
        <taxon>Pseudomonadati</taxon>
        <taxon>Pseudomonadota</taxon>
        <taxon>Gammaproteobacteria</taxon>
        <taxon>Alteromonadales</taxon>
        <taxon>Colwelliaceae</taxon>
        <taxon>Thalassotalea</taxon>
    </lineage>
</organism>
<reference evidence="2 3" key="1">
    <citation type="submission" date="2023-09" db="EMBL/GenBank/DDBJ databases">
        <authorList>
            <person name="Qi X."/>
        </authorList>
    </citation>
    <scope>NUCLEOTIDE SEQUENCE [LARGE SCALE GENOMIC DNA]</scope>
    <source>
        <strain evidence="2 3">S1-1</strain>
    </source>
</reference>
<protein>
    <submittedName>
        <fullName evidence="2">DUF1501 domain-containing protein</fullName>
    </submittedName>
</protein>
<dbReference type="Pfam" id="PF07394">
    <property type="entry name" value="DUF1501"/>
    <property type="match status" value="1"/>
</dbReference>
<dbReference type="InterPro" id="IPR010869">
    <property type="entry name" value="DUF1501"/>
</dbReference>
<dbReference type="PANTHER" id="PTHR43737:SF1">
    <property type="entry name" value="DUF1501 DOMAIN-CONTAINING PROTEIN"/>
    <property type="match status" value="1"/>
</dbReference>
<evidence type="ECO:0000313" key="2">
    <source>
        <dbReference type="EMBL" id="WOH39454.1"/>
    </source>
</evidence>
<accession>A0ABZ0GUT3</accession>